<dbReference type="Gene3D" id="3.40.50.1000">
    <property type="entry name" value="HAD superfamily/HAD-like"/>
    <property type="match status" value="1"/>
</dbReference>
<dbReference type="Gene3D" id="1.10.150.240">
    <property type="entry name" value="Putative phosphatase, domain 2"/>
    <property type="match status" value="1"/>
</dbReference>
<gene>
    <name evidence="3" type="ORF">C6Y45_08015</name>
</gene>
<dbReference type="Proteomes" id="UP000240509">
    <property type="component" value="Unassembled WGS sequence"/>
</dbReference>
<dbReference type="SFLD" id="SFLDF00045">
    <property type="entry name" value="2-haloacid_dehalogenase"/>
    <property type="match status" value="1"/>
</dbReference>
<dbReference type="SFLD" id="SFLDG01129">
    <property type="entry name" value="C1.5:_HAD__Beta-PGM__Phosphata"/>
    <property type="match status" value="1"/>
</dbReference>
<comment type="caution">
    <text evidence="3">The sequence shown here is derived from an EMBL/GenBank/DDBJ whole genome shotgun (WGS) entry which is preliminary data.</text>
</comment>
<accession>A0A2T4U6W9</accession>
<dbReference type="PANTHER" id="PTHR43316">
    <property type="entry name" value="HYDROLASE, HALOACID DELAHOGENASE-RELATED"/>
    <property type="match status" value="1"/>
</dbReference>
<dbReference type="InterPro" id="IPR051540">
    <property type="entry name" value="S-2-haloacid_dehalogenase"/>
</dbReference>
<dbReference type="SFLD" id="SFLDS00003">
    <property type="entry name" value="Haloacid_Dehalogenase"/>
    <property type="match status" value="1"/>
</dbReference>
<evidence type="ECO:0000256" key="1">
    <source>
        <dbReference type="ARBA" id="ARBA00008106"/>
    </source>
</evidence>
<sequence>MTMPANKTFVFDVYGTLFDVHSIGTACETYFPGIGESISETWRQKQIQYTFLRQAMGKYVPFSDVTRDALRFAAELHGRPLTLREEDELLKAYQSLSLFPESLEVLSNLKEKGHSLIVFSNGDPVMLHPLLEQAQITGYLDHILSVDTVKQYKPTPAAYNLILDAVEVPRSEIIFLSSNGWDISGAKAFGFTTAWINRSNQPVEGLHQPPHYEYSTLNPVTTW</sequence>
<dbReference type="GO" id="GO:0019120">
    <property type="term" value="F:hydrolase activity, acting on acid halide bonds, in C-halide compounds"/>
    <property type="evidence" value="ECO:0007669"/>
    <property type="project" value="InterPro"/>
</dbReference>
<dbReference type="AlphaFoldDB" id="A0A2T4U6W9"/>
<dbReference type="NCBIfam" id="TIGR01493">
    <property type="entry name" value="HAD-SF-IA-v2"/>
    <property type="match status" value="1"/>
</dbReference>
<reference evidence="3 4" key="1">
    <citation type="submission" date="2018-03" db="EMBL/GenBank/DDBJ databases">
        <title>Alkalicoccus saliphilus sp. nov., isolated from a mineral pool.</title>
        <authorList>
            <person name="Zhao B."/>
        </authorList>
    </citation>
    <scope>NUCLEOTIDE SEQUENCE [LARGE SCALE GENOMIC DNA]</scope>
    <source>
        <strain evidence="3 4">6AG</strain>
    </source>
</reference>
<dbReference type="InterPro" id="IPR036412">
    <property type="entry name" value="HAD-like_sf"/>
</dbReference>
<dbReference type="InterPro" id="IPR006439">
    <property type="entry name" value="HAD-SF_hydro_IA"/>
</dbReference>
<dbReference type="PANTHER" id="PTHR43316:SF3">
    <property type="entry name" value="HALOACID DEHALOGENASE, TYPE II (AFU_ORTHOLOGUE AFUA_2G07750)-RELATED"/>
    <property type="match status" value="1"/>
</dbReference>
<dbReference type="CDD" id="cd02588">
    <property type="entry name" value="HAD_L2-DEX"/>
    <property type="match status" value="1"/>
</dbReference>
<dbReference type="NCBIfam" id="TIGR01428">
    <property type="entry name" value="HAD_type_II"/>
    <property type="match status" value="1"/>
</dbReference>
<dbReference type="SFLD" id="SFLDG01135">
    <property type="entry name" value="C1.5.6:_HAD__Beta-PGM__Phospha"/>
    <property type="match status" value="1"/>
</dbReference>
<dbReference type="Pfam" id="PF00702">
    <property type="entry name" value="Hydrolase"/>
    <property type="match status" value="1"/>
</dbReference>
<organism evidence="3 4">
    <name type="scientific">Alkalicoccus saliphilus</name>
    <dbReference type="NCBI Taxonomy" id="200989"/>
    <lineage>
        <taxon>Bacteria</taxon>
        <taxon>Bacillati</taxon>
        <taxon>Bacillota</taxon>
        <taxon>Bacilli</taxon>
        <taxon>Bacillales</taxon>
        <taxon>Bacillaceae</taxon>
        <taxon>Alkalicoccus</taxon>
    </lineage>
</organism>
<evidence type="ECO:0000313" key="4">
    <source>
        <dbReference type="Proteomes" id="UP000240509"/>
    </source>
</evidence>
<dbReference type="InterPro" id="IPR023214">
    <property type="entry name" value="HAD_sf"/>
</dbReference>
<comment type="similarity">
    <text evidence="1">Belongs to the HAD-like hydrolase superfamily. S-2-haloalkanoic acid dehalogenase family.</text>
</comment>
<evidence type="ECO:0000256" key="2">
    <source>
        <dbReference type="ARBA" id="ARBA00022801"/>
    </source>
</evidence>
<proteinExistence type="inferred from homology"/>
<dbReference type="SUPFAM" id="SSF56784">
    <property type="entry name" value="HAD-like"/>
    <property type="match status" value="1"/>
</dbReference>
<name>A0A2T4U6W9_9BACI</name>
<protein>
    <submittedName>
        <fullName evidence="3">Haloacid dehalogenase type II</fullName>
    </submittedName>
</protein>
<dbReference type="OrthoDB" id="264363at2"/>
<dbReference type="InterPro" id="IPR006328">
    <property type="entry name" value="2-HAD"/>
</dbReference>
<evidence type="ECO:0000313" key="3">
    <source>
        <dbReference type="EMBL" id="PTL39115.1"/>
    </source>
</evidence>
<dbReference type="PRINTS" id="PR00413">
    <property type="entry name" value="HADHALOGNASE"/>
</dbReference>
<dbReference type="InterPro" id="IPR023198">
    <property type="entry name" value="PGP-like_dom2"/>
</dbReference>
<dbReference type="EMBL" id="PZJJ01000010">
    <property type="protein sequence ID" value="PTL39115.1"/>
    <property type="molecule type" value="Genomic_DNA"/>
</dbReference>
<keyword evidence="4" id="KW-1185">Reference proteome</keyword>
<keyword evidence="2" id="KW-0378">Hydrolase</keyword>